<evidence type="ECO:0000259" key="2">
    <source>
        <dbReference type="Pfam" id="PF03108"/>
    </source>
</evidence>
<feature type="compositionally biased region" description="Basic and acidic residues" evidence="1">
    <location>
        <begin position="536"/>
        <end position="546"/>
    </location>
</feature>
<dbReference type="Pfam" id="PF03108">
    <property type="entry name" value="DBD_Tnp_Mut"/>
    <property type="match status" value="1"/>
</dbReference>
<feature type="compositionally biased region" description="Low complexity" evidence="1">
    <location>
        <begin position="1338"/>
        <end position="1352"/>
    </location>
</feature>
<sequence>MSSKVTFQIVHGEGNIRFGPDGVDLSDFVMTSKGIDRPAERTFQSIYSWLLRGFRIDQEVYTMSVSVVVSRATEGYFWELMPMDSTDAWRRYVEMAFERSWPLVIFVSVQEKDINVSMQTEDIEGPINAGDVVGPSMQNEENQPREEQAMGMADEGERVGIIVDEMEREDSYNEEADDDASSDEEGDVMATDWANEDFSGLVISEGDHVPWEYKENEVIEGARYAHKDEMKEAVKHWAVSLQREFRVVKSTNYVYEVRCMKEDCPWRVHAYKGKWNDYWKVSIVTEHKCYLQGVEKYHRNITSAFVASEMYSSVVGNIGFEPKSIIRHIENKFKYTISYAKAWRAKQKIIEMRYGTFEASYDNLPRLLATIAQRNNNTYYDLHTFTSVDDRTKSVLQRAFFSLGACINAFVHCRPVLCIDGTFMTESENTESWYWFLERVHIAVVRMRPNVCLIHDRHAGMLRAIDYLQNGWDEKGLPAKWPDVRSRWCMRHMGANFYKQFKNKHLMELFKRLCAQNQEKKFNELWDKLDELTTKQTDEQSRRPLVEGDEPPIPLGALHDDPPTMRRRSGSSIRNFTQWIENEPKEKLSLLFDTDGSRYGIMTTNLAEVYNWVMRGVRVLPLVAIVEFILHGTQAYFRDRYKKIGPSMADNNIVFGNVVTKYMEDKIKKARRHRVVAQDPSKLRVKKGRRQTRRIRNDMDESEAGGRTLRCSKCDLRGHTYKKCLKNAEVPSGADASPSGQASDGMAYDTPALLNRGINRNHRSFLSAVEGAQLGTFRPRTSREWLRVDPRHVPWLRAAGLLPLCRLVEAAADDRDPAKRWDADRSLLAALVDRWRPETHTFHLPCGEMAPTLQDVSYLLGLPLAGAPVGPVDGVFGWKEDITARFEQVMRLPHLGPANTLPPYSTVGPSKAWLLQFTADLLHPDADDYSVRRSLEAYLLWLFGWVMFTSTHGHAVDFWLVHYARSIADAQPQDVPQWSWGSAVLAATYRALCEACTNTDAGAIIAGCPMLLQLWAAERFAIGRPVVDSAPYGVGRSAQWPEDGPTMGTYWCRRGHRYAHVQVRRGYPDFVFEFDRLQPSDVIWEPYTEEAVAARAPLGLSSLCTRDQAYWLTILPMVFDIFVEPHCPQRVMRQFGLRQVFPGNVQPTVLPADHSLTRRGQLAGALWAPRVQQYVDDWVLATEEVINELFPHTEENYRDYLRWYLPRTRARVTFTPDAPEPHVAAVTDAYPTHRDRDYFVAADAARDISADITAVQVRLNRGLHLTDVEQRVTFSCRSAVDVVPPAGPVQPRPRAPSVGAGPRPTAPVSHGPRLPSSAPSFGAVRPTAPVSHGPRLPSSAFAGTTGASASSAGAFATSSGAFASSSSHGASIPRPHAGFAAGIFGTGASSSHAGRTGPTSQFYDDDLHGAHHHDVLGSSQLGGAPEAHTQEQPEVTPVQAGRVGRAVPPDRLTYSQGHIRAQGRRDRGKRPRQ</sequence>
<dbReference type="PANTHER" id="PTHR46033">
    <property type="entry name" value="PROTEIN MAIN-LIKE 2"/>
    <property type="match status" value="1"/>
</dbReference>
<proteinExistence type="predicted"/>
<protein>
    <submittedName>
        <fullName evidence="5">OSJNBa0041A02.27 protein</fullName>
    </submittedName>
</protein>
<evidence type="ECO:0000256" key="1">
    <source>
        <dbReference type="SAM" id="MobiDB-lite"/>
    </source>
</evidence>
<dbReference type="EMBL" id="AL606638">
    <property type="protein sequence ID" value="CAD41880.2"/>
    <property type="molecule type" value="Genomic_DNA"/>
</dbReference>
<name>Q7XTP7_ORYSJ</name>
<feature type="region of interest" description="Disordered" evidence="1">
    <location>
        <begin position="1281"/>
        <end position="1352"/>
    </location>
</feature>
<dbReference type="InterPro" id="IPR015401">
    <property type="entry name" value="Transposase_MuDR_N"/>
</dbReference>
<dbReference type="Pfam" id="PF10536">
    <property type="entry name" value="PMD"/>
    <property type="match status" value="1"/>
</dbReference>
<dbReference type="GO" id="GO:0010073">
    <property type="term" value="P:meristem maintenance"/>
    <property type="evidence" value="ECO:0007669"/>
    <property type="project" value="InterPro"/>
</dbReference>
<gene>
    <name evidence="5" type="primary">OSJNBa0041A02.27</name>
</gene>
<feature type="compositionally biased region" description="Pro residues" evidence="1">
    <location>
        <begin position="1285"/>
        <end position="1294"/>
    </location>
</feature>
<feature type="domain" description="Transposase MuDR N-terminal" evidence="3">
    <location>
        <begin position="1"/>
        <end position="57"/>
    </location>
</feature>
<feature type="region of interest" description="Disordered" evidence="1">
    <location>
        <begin position="536"/>
        <end position="567"/>
    </location>
</feature>
<evidence type="ECO:0000259" key="3">
    <source>
        <dbReference type="Pfam" id="PF09322"/>
    </source>
</evidence>
<dbReference type="Pfam" id="PF09322">
    <property type="entry name" value="DUF1979"/>
    <property type="match status" value="1"/>
</dbReference>
<feature type="domain" description="Transposase MuDR plant" evidence="2">
    <location>
        <begin position="221"/>
        <end position="273"/>
    </location>
</feature>
<evidence type="ECO:0000259" key="4">
    <source>
        <dbReference type="Pfam" id="PF10536"/>
    </source>
</evidence>
<reference evidence="6" key="1">
    <citation type="journal article" date="2005" name="Nature">
        <title>The map-based sequence of the rice genome.</title>
        <authorList>
            <consortium name="International rice genome sequencing project (IRGSP)"/>
            <person name="Matsumoto T."/>
            <person name="Wu J."/>
            <person name="Kanamori H."/>
            <person name="Katayose Y."/>
            <person name="Fujisawa M."/>
            <person name="Namiki N."/>
            <person name="Mizuno H."/>
            <person name="Yamamoto K."/>
            <person name="Antonio B.A."/>
            <person name="Baba T."/>
            <person name="Sakata K."/>
            <person name="Nagamura Y."/>
            <person name="Aoki H."/>
            <person name="Arikawa K."/>
            <person name="Arita K."/>
            <person name="Bito T."/>
            <person name="Chiden Y."/>
            <person name="Fujitsuka N."/>
            <person name="Fukunaka R."/>
            <person name="Hamada M."/>
            <person name="Harada C."/>
            <person name="Hayashi A."/>
            <person name="Hijishita S."/>
            <person name="Honda M."/>
            <person name="Hosokawa S."/>
            <person name="Ichikawa Y."/>
            <person name="Idonuma A."/>
            <person name="Iijima M."/>
            <person name="Ikeda M."/>
            <person name="Ikeno M."/>
            <person name="Ito K."/>
            <person name="Ito S."/>
            <person name="Ito T."/>
            <person name="Ito Y."/>
            <person name="Ito Y."/>
            <person name="Iwabuchi A."/>
            <person name="Kamiya K."/>
            <person name="Karasawa W."/>
            <person name="Kurita K."/>
            <person name="Katagiri S."/>
            <person name="Kikuta A."/>
            <person name="Kobayashi H."/>
            <person name="Kobayashi N."/>
            <person name="Machita K."/>
            <person name="Maehara T."/>
            <person name="Masukawa M."/>
            <person name="Mizubayashi T."/>
            <person name="Mukai Y."/>
            <person name="Nagasaki H."/>
            <person name="Nagata Y."/>
            <person name="Naito S."/>
            <person name="Nakashima M."/>
            <person name="Nakama Y."/>
            <person name="Nakamichi Y."/>
            <person name="Nakamura M."/>
            <person name="Meguro A."/>
            <person name="Negishi M."/>
            <person name="Ohta I."/>
            <person name="Ohta T."/>
            <person name="Okamoto M."/>
            <person name="Ono N."/>
            <person name="Saji S."/>
            <person name="Sakaguchi M."/>
            <person name="Sakai K."/>
            <person name="Shibata M."/>
            <person name="Shimokawa T."/>
            <person name="Song J."/>
            <person name="Takazaki Y."/>
            <person name="Terasawa K."/>
            <person name="Tsugane M."/>
            <person name="Tsuji K."/>
            <person name="Ueda S."/>
            <person name="Waki K."/>
            <person name="Yamagata H."/>
            <person name="Yamamoto M."/>
            <person name="Yamamoto S."/>
            <person name="Yamane H."/>
            <person name="Yoshiki S."/>
            <person name="Yoshihara R."/>
            <person name="Yukawa K."/>
            <person name="Zhong H."/>
            <person name="Yano M."/>
            <person name="Yuan Q."/>
            <person name="Ouyang S."/>
            <person name="Liu J."/>
            <person name="Jones K.M."/>
            <person name="Gansberger K."/>
            <person name="Moffat K."/>
            <person name="Hill J."/>
            <person name="Bera J."/>
            <person name="Fadrosh D."/>
            <person name="Jin S."/>
            <person name="Johri S."/>
            <person name="Kim M."/>
            <person name="Overton L."/>
            <person name="Reardon M."/>
            <person name="Tsitrin T."/>
            <person name="Vuong H."/>
            <person name="Weaver B."/>
            <person name="Ciecko A."/>
            <person name="Tallon L."/>
            <person name="Jackson J."/>
            <person name="Pai G."/>
            <person name="Aken S.V."/>
            <person name="Utterback T."/>
            <person name="Reidmuller S."/>
            <person name="Feldblyum T."/>
            <person name="Hsiao J."/>
            <person name="Zismann V."/>
            <person name="Iobst S."/>
            <person name="de Vazeille A.R."/>
            <person name="Buell C.R."/>
            <person name="Ying K."/>
            <person name="Li Y."/>
            <person name="Lu T."/>
            <person name="Huang Y."/>
            <person name="Zhao Q."/>
            <person name="Feng Q."/>
            <person name="Zhang L."/>
            <person name="Zhu J."/>
            <person name="Weng Q."/>
            <person name="Mu J."/>
            <person name="Lu Y."/>
            <person name="Fan D."/>
            <person name="Liu Y."/>
            <person name="Guan J."/>
            <person name="Zhang Y."/>
            <person name="Yu S."/>
            <person name="Liu X."/>
            <person name="Zhang Y."/>
            <person name="Hong G."/>
            <person name="Han B."/>
            <person name="Choisne N."/>
            <person name="Demange N."/>
            <person name="Orjeda G."/>
            <person name="Samain S."/>
            <person name="Cattolico L."/>
            <person name="Pelletier E."/>
            <person name="Couloux A."/>
            <person name="Segurens B."/>
            <person name="Wincker P."/>
            <person name="D'Hont A."/>
            <person name="Scarpelli C."/>
            <person name="Weissenbach J."/>
            <person name="Salanoubat M."/>
            <person name="Quetier F."/>
            <person name="Yu Y."/>
            <person name="Kim H.R."/>
            <person name="Rambo T."/>
            <person name="Currie J."/>
            <person name="Collura K."/>
            <person name="Luo M."/>
            <person name="Yang T."/>
            <person name="Ammiraju J.S.S."/>
            <person name="Engler F."/>
            <person name="Soderlund C."/>
            <person name="Wing R.A."/>
            <person name="Palmer L.E."/>
            <person name="de la Bastide M."/>
            <person name="Spiegel L."/>
            <person name="Nascimento L."/>
            <person name="Zutavern T."/>
            <person name="O'Shaughnessy A."/>
            <person name="Dike S."/>
            <person name="Dedhia N."/>
            <person name="Preston R."/>
            <person name="Balija V."/>
            <person name="McCombie W.R."/>
            <person name="Chow T."/>
            <person name="Chen H."/>
            <person name="Chung M."/>
            <person name="Chen C."/>
            <person name="Shaw J."/>
            <person name="Wu H."/>
            <person name="Hsiao K."/>
            <person name="Chao Y."/>
            <person name="Chu M."/>
            <person name="Cheng C."/>
            <person name="Hour A."/>
            <person name="Lee P."/>
            <person name="Lin S."/>
            <person name="Lin Y."/>
            <person name="Liou J."/>
            <person name="Liu S."/>
            <person name="Hsing Y."/>
            <person name="Raghuvanshi S."/>
            <person name="Mohanty A."/>
            <person name="Bharti A.K."/>
            <person name="Gaur A."/>
            <person name="Gupta V."/>
            <person name="Kumar D."/>
            <person name="Ravi V."/>
            <person name="Vij S."/>
            <person name="Kapur A."/>
            <person name="Khurana P."/>
            <person name="Khurana P."/>
            <person name="Khurana J.P."/>
            <person name="Tyagi A.K."/>
            <person name="Gaikwad K."/>
            <person name="Singh A."/>
            <person name="Dalal V."/>
            <person name="Srivastava S."/>
            <person name="Dixit A."/>
            <person name="Pal A.K."/>
            <person name="Ghazi I.A."/>
            <person name="Yadav M."/>
            <person name="Pandit A."/>
            <person name="Bhargava A."/>
            <person name="Sureshbabu K."/>
            <person name="Batra K."/>
            <person name="Sharma T.R."/>
            <person name="Mohapatra T."/>
            <person name="Singh N.K."/>
            <person name="Messing J."/>
            <person name="Nelson A.B."/>
            <person name="Fuks G."/>
            <person name="Kavchok S."/>
            <person name="Keizer G."/>
            <person name="Linton E."/>
            <person name="Llaca V."/>
            <person name="Song R."/>
            <person name="Tanyolac B."/>
            <person name="Young S."/>
            <person name="Ho-Il K."/>
            <person name="Hahn J.H."/>
            <person name="Sangsakoo G."/>
            <person name="Vanavichit A."/>
            <person name="de Mattos Luiz.A.T."/>
            <person name="Zimmer P.D."/>
            <person name="Malone G."/>
            <person name="Dellagostin O."/>
            <person name="de Oliveira A.C."/>
            <person name="Bevan M."/>
            <person name="Bancroft I."/>
            <person name="Minx P."/>
            <person name="Cordum H."/>
            <person name="Wilson R."/>
            <person name="Cheng Z."/>
            <person name="Jin W."/>
            <person name="Jiang J."/>
            <person name="Leong S.A."/>
            <person name="Iwama H."/>
            <person name="Gojobori T."/>
            <person name="Itoh T."/>
            <person name="Niimura Y."/>
            <person name="Fujii Y."/>
            <person name="Habara T."/>
            <person name="Sakai H."/>
            <person name="Sato Y."/>
            <person name="Wilson G."/>
            <person name="Kumar K."/>
            <person name="McCouch S."/>
            <person name="Juretic N."/>
            <person name="Hoen D."/>
            <person name="Wright S."/>
            <person name="Bruskiewich R."/>
            <person name="Bureau T."/>
            <person name="Miyao A."/>
            <person name="Hirochika H."/>
            <person name="Nishikawa T."/>
            <person name="Kadowaki K."/>
            <person name="Sugiura M."/>
            <person name="Burr B."/>
            <person name="Sasaki T."/>
        </authorList>
    </citation>
    <scope>NUCLEOTIDE SEQUENCE [LARGE SCALE GENOMIC DNA]</scope>
    <source>
        <strain evidence="6">cv. Nipponbare</strain>
    </source>
</reference>
<dbReference type="InterPro" id="IPR004332">
    <property type="entry name" value="Transposase_MuDR"/>
</dbReference>
<dbReference type="PANTHER" id="PTHR46033:SF78">
    <property type="entry name" value="OS06G0232700 PROTEIN"/>
    <property type="match status" value="1"/>
</dbReference>
<dbReference type="InterPro" id="IPR019557">
    <property type="entry name" value="AminoTfrase-like_pln_mobile"/>
</dbReference>
<dbReference type="InterPro" id="IPR044824">
    <property type="entry name" value="MAIN-like"/>
</dbReference>
<feature type="region of interest" description="Disordered" evidence="1">
    <location>
        <begin position="125"/>
        <end position="154"/>
    </location>
</feature>
<feature type="compositionally biased region" description="Basic and acidic residues" evidence="1">
    <location>
        <begin position="1405"/>
        <end position="1415"/>
    </location>
</feature>
<evidence type="ECO:0000313" key="6">
    <source>
        <dbReference type="Proteomes" id="UP000000763"/>
    </source>
</evidence>
<accession>Q7XTP7</accession>
<evidence type="ECO:0000313" key="5">
    <source>
        <dbReference type="EMBL" id="CAD41880.2"/>
    </source>
</evidence>
<feature type="domain" description="Aminotransferase-like plant mobile" evidence="4">
    <location>
        <begin position="823"/>
        <end position="1204"/>
    </location>
</feature>
<organism evidence="5 6">
    <name type="scientific">Oryza sativa subsp. japonica</name>
    <name type="common">Rice</name>
    <dbReference type="NCBI Taxonomy" id="39947"/>
    <lineage>
        <taxon>Eukaryota</taxon>
        <taxon>Viridiplantae</taxon>
        <taxon>Streptophyta</taxon>
        <taxon>Embryophyta</taxon>
        <taxon>Tracheophyta</taxon>
        <taxon>Spermatophyta</taxon>
        <taxon>Magnoliopsida</taxon>
        <taxon>Liliopsida</taxon>
        <taxon>Poales</taxon>
        <taxon>Poaceae</taxon>
        <taxon>BOP clade</taxon>
        <taxon>Oryzoideae</taxon>
        <taxon>Oryzeae</taxon>
        <taxon>Oryzinae</taxon>
        <taxon>Oryza</taxon>
        <taxon>Oryza sativa</taxon>
    </lineage>
</organism>
<reference evidence="6" key="2">
    <citation type="journal article" date="2008" name="Nucleic Acids Res.">
        <title>The rice annotation project database (RAP-DB): 2008 update.</title>
        <authorList>
            <consortium name="The rice annotation project (RAP)"/>
        </authorList>
    </citation>
    <scope>GENOME REANNOTATION</scope>
    <source>
        <strain evidence="6">cv. Nipponbare</strain>
    </source>
</reference>
<dbReference type="Proteomes" id="UP000000763">
    <property type="component" value="Chromosome 4"/>
</dbReference>
<feature type="region of interest" description="Disordered" evidence="1">
    <location>
        <begin position="1389"/>
        <end position="1473"/>
    </location>
</feature>